<dbReference type="PANTHER" id="PTHR43768">
    <property type="entry name" value="TREHALOSE 6-PHOSPHATE PHOSPHATASE"/>
    <property type="match status" value="1"/>
</dbReference>
<comment type="similarity">
    <text evidence="4 6">Belongs to the trehalose phosphatase family.</text>
</comment>
<sequence length="442" mass="48721">MIYKCEGAASFDSFDQGDAESAEVGLLRSSLSSLGEGMVGGMSLRPKRTAVCVEPAASSCPSALSLSSLLSTSASKPTATNGTLVSNRTMAAPVLKKHGPYAEKGHLMTWIDAMRAQSPPRFRTHHGEISEGLDMEAVAYTSWLERHPSALSSFERVAKLAKSKQIVVFLDYDGTLSPIVANPDRAIMSDEMRATVKELATCFPTAIISGRARAKVFEFVQLPELYYAGSHGMDIMGPAKSSSGFKVNGTRGQEKGNEVVFFQPASEYLPLMDTVCTILNESTKVIKGARVEHNKYCVTVHFRNVKEELWEILASKVQNILKDYPSLSLTHGRKVLEVRPAIEWDKGKAVEYLLNSLGFADSSDVLPVYIGDDRTDEDAFKLLNGLEHGCSILVSSVPKSTKATFSLRDPLEVQEFLRRLVHWKKWGPEKRNSFHNARHFIN</sequence>
<dbReference type="InterPro" id="IPR044651">
    <property type="entry name" value="OTSB-like"/>
</dbReference>
<dbReference type="EC" id="3.1.3.12" evidence="6"/>
<dbReference type="Gene3D" id="3.40.50.1000">
    <property type="entry name" value="HAD superfamily/HAD-like"/>
    <property type="match status" value="2"/>
</dbReference>
<dbReference type="PANTHER" id="PTHR43768:SF3">
    <property type="entry name" value="TREHALOSE 6-PHOSPHATE PHOSPHATASE"/>
    <property type="match status" value="1"/>
</dbReference>
<evidence type="ECO:0000313" key="8">
    <source>
        <dbReference type="Proteomes" id="UP000822688"/>
    </source>
</evidence>
<dbReference type="Pfam" id="PF02358">
    <property type="entry name" value="Trehalose_PPase"/>
    <property type="match status" value="1"/>
</dbReference>
<comment type="pathway">
    <text evidence="3 6">Glycan biosynthesis; trehalose biosynthesis.</text>
</comment>
<evidence type="ECO:0000256" key="6">
    <source>
        <dbReference type="RuleBase" id="RU361117"/>
    </source>
</evidence>
<reference evidence="7" key="1">
    <citation type="submission" date="2020-06" db="EMBL/GenBank/DDBJ databases">
        <title>WGS assembly of Ceratodon purpureus strain R40.</title>
        <authorList>
            <person name="Carey S.B."/>
            <person name="Jenkins J."/>
            <person name="Shu S."/>
            <person name="Lovell J.T."/>
            <person name="Sreedasyam A."/>
            <person name="Maumus F."/>
            <person name="Tiley G.P."/>
            <person name="Fernandez-Pozo N."/>
            <person name="Barry K."/>
            <person name="Chen C."/>
            <person name="Wang M."/>
            <person name="Lipzen A."/>
            <person name="Daum C."/>
            <person name="Saski C.A."/>
            <person name="Payton A.C."/>
            <person name="Mcbreen J.C."/>
            <person name="Conrad R.E."/>
            <person name="Kollar L.M."/>
            <person name="Olsson S."/>
            <person name="Huttunen S."/>
            <person name="Landis J.B."/>
            <person name="Wickett N.J."/>
            <person name="Johnson M.G."/>
            <person name="Rensing S.A."/>
            <person name="Grimwood J."/>
            <person name="Schmutz J."/>
            <person name="Mcdaniel S.F."/>
        </authorList>
    </citation>
    <scope>NUCLEOTIDE SEQUENCE</scope>
    <source>
        <strain evidence="7">R40</strain>
    </source>
</reference>
<dbReference type="Proteomes" id="UP000822688">
    <property type="component" value="Chromosome 4"/>
</dbReference>
<dbReference type="CDD" id="cd01627">
    <property type="entry name" value="HAD_TPP"/>
    <property type="match status" value="1"/>
</dbReference>
<dbReference type="InterPro" id="IPR036412">
    <property type="entry name" value="HAD-like_sf"/>
</dbReference>
<dbReference type="OrthoDB" id="411251at2759"/>
<comment type="function">
    <text evidence="6">Removes the phosphate from trehalose 6-phosphate to produce free trehalose.</text>
</comment>
<dbReference type="GO" id="GO:0004805">
    <property type="term" value="F:trehalose-phosphatase activity"/>
    <property type="evidence" value="ECO:0007669"/>
    <property type="project" value="UniProtKB-EC"/>
</dbReference>
<dbReference type="AlphaFoldDB" id="A0A8T0I9L9"/>
<accession>A0A8T0I9L9</accession>
<dbReference type="SUPFAM" id="SSF56784">
    <property type="entry name" value="HAD-like"/>
    <property type="match status" value="1"/>
</dbReference>
<evidence type="ECO:0000313" key="7">
    <source>
        <dbReference type="EMBL" id="KAG0579173.1"/>
    </source>
</evidence>
<evidence type="ECO:0000256" key="5">
    <source>
        <dbReference type="ARBA" id="ARBA00022801"/>
    </source>
</evidence>
<dbReference type="NCBIfam" id="TIGR00685">
    <property type="entry name" value="T6PP"/>
    <property type="match status" value="1"/>
</dbReference>
<comment type="cofactor">
    <cofactor evidence="2 6">
        <name>a divalent metal cation</name>
        <dbReference type="ChEBI" id="CHEBI:60240"/>
    </cofactor>
</comment>
<dbReference type="InterPro" id="IPR006379">
    <property type="entry name" value="HAD-SF_hydro_IIB"/>
</dbReference>
<dbReference type="InterPro" id="IPR023214">
    <property type="entry name" value="HAD_sf"/>
</dbReference>
<dbReference type="InterPro" id="IPR003337">
    <property type="entry name" value="Trehalose_PPase"/>
</dbReference>
<organism evidence="7 8">
    <name type="scientific">Ceratodon purpureus</name>
    <name type="common">Fire moss</name>
    <name type="synonym">Dicranum purpureum</name>
    <dbReference type="NCBI Taxonomy" id="3225"/>
    <lineage>
        <taxon>Eukaryota</taxon>
        <taxon>Viridiplantae</taxon>
        <taxon>Streptophyta</taxon>
        <taxon>Embryophyta</taxon>
        <taxon>Bryophyta</taxon>
        <taxon>Bryophytina</taxon>
        <taxon>Bryopsida</taxon>
        <taxon>Dicranidae</taxon>
        <taxon>Pseudoditrichales</taxon>
        <taxon>Ditrichaceae</taxon>
        <taxon>Ceratodon</taxon>
    </lineage>
</organism>
<evidence type="ECO:0000256" key="1">
    <source>
        <dbReference type="ARBA" id="ARBA00000500"/>
    </source>
</evidence>
<dbReference type="EMBL" id="CM026424">
    <property type="protein sequence ID" value="KAG0579173.1"/>
    <property type="molecule type" value="Genomic_DNA"/>
</dbReference>
<dbReference type="NCBIfam" id="TIGR01484">
    <property type="entry name" value="HAD-SF-IIB"/>
    <property type="match status" value="1"/>
</dbReference>
<proteinExistence type="inferred from homology"/>
<evidence type="ECO:0000256" key="4">
    <source>
        <dbReference type="ARBA" id="ARBA00008770"/>
    </source>
</evidence>
<keyword evidence="8" id="KW-1185">Reference proteome</keyword>
<gene>
    <name evidence="7" type="ORF">KC19_4G078800</name>
</gene>
<keyword evidence="5 6" id="KW-0378">Hydrolase</keyword>
<comment type="catalytic activity">
    <reaction evidence="1 6">
        <text>alpha,alpha-trehalose 6-phosphate + H2O = alpha,alpha-trehalose + phosphate</text>
        <dbReference type="Rhea" id="RHEA:23420"/>
        <dbReference type="ChEBI" id="CHEBI:15377"/>
        <dbReference type="ChEBI" id="CHEBI:16551"/>
        <dbReference type="ChEBI" id="CHEBI:43474"/>
        <dbReference type="ChEBI" id="CHEBI:58429"/>
        <dbReference type="EC" id="3.1.3.12"/>
    </reaction>
</comment>
<dbReference type="FunFam" id="3.40.50.1000:FF:000073">
    <property type="entry name" value="Trehalose 6-phosphate phosphatase"/>
    <property type="match status" value="1"/>
</dbReference>
<evidence type="ECO:0000256" key="2">
    <source>
        <dbReference type="ARBA" id="ARBA00001968"/>
    </source>
</evidence>
<comment type="caution">
    <text evidence="7">The sequence shown here is derived from an EMBL/GenBank/DDBJ whole genome shotgun (WGS) entry which is preliminary data.</text>
</comment>
<protein>
    <recommendedName>
        <fullName evidence="6">Trehalose 6-phosphate phosphatase</fullName>
        <ecNumber evidence="6">3.1.3.12</ecNumber>
    </recommendedName>
</protein>
<name>A0A8T0I9L9_CERPU</name>
<evidence type="ECO:0000256" key="3">
    <source>
        <dbReference type="ARBA" id="ARBA00005199"/>
    </source>
</evidence>
<dbReference type="GO" id="GO:0005992">
    <property type="term" value="P:trehalose biosynthetic process"/>
    <property type="evidence" value="ECO:0007669"/>
    <property type="project" value="InterPro"/>
</dbReference>